<dbReference type="Gene3D" id="3.40.50.150">
    <property type="entry name" value="Vaccinia Virus protein VP39"/>
    <property type="match status" value="2"/>
</dbReference>
<dbReference type="EMBL" id="JAQIBC010000008">
    <property type="protein sequence ID" value="MDM5264404.1"/>
    <property type="molecule type" value="Genomic_DNA"/>
</dbReference>
<proteinExistence type="predicted"/>
<dbReference type="PANTHER" id="PTHR43861:SF1">
    <property type="entry name" value="TRANS-ACONITATE 2-METHYLTRANSFERASE"/>
    <property type="match status" value="1"/>
</dbReference>
<comment type="caution">
    <text evidence="5">The sequence shown here is derived from an EMBL/GenBank/DDBJ whole genome shotgun (WGS) entry which is preliminary data.</text>
</comment>
<name>A0ABT7QU02_9BACT</name>
<dbReference type="InterPro" id="IPR041698">
    <property type="entry name" value="Methyltransf_25"/>
</dbReference>
<evidence type="ECO:0000256" key="2">
    <source>
        <dbReference type="ARBA" id="ARBA00022679"/>
    </source>
</evidence>
<evidence type="ECO:0000259" key="4">
    <source>
        <dbReference type="Pfam" id="PF13847"/>
    </source>
</evidence>
<dbReference type="InterPro" id="IPR029063">
    <property type="entry name" value="SAM-dependent_MTases_sf"/>
</dbReference>
<evidence type="ECO:0000313" key="5">
    <source>
        <dbReference type="EMBL" id="MDM5264404.1"/>
    </source>
</evidence>
<dbReference type="PANTHER" id="PTHR43861">
    <property type="entry name" value="TRANS-ACONITATE 2-METHYLTRANSFERASE-RELATED"/>
    <property type="match status" value="1"/>
</dbReference>
<sequence>MDSHKQIIELYSELAENPHKNFGWDKGLENAKAHGYKEEWIKALPHEIWKYCAAVGNPFNEADIEEGDTVLDLGCGAGVDVLVARLLVGKTGKVYGVDITPKMVETASKHAKMAGFDNVEILESSFDNVMLEDESVDVVISNGAINLTSCKESVFAEIYRVLKPNGKIYFADMIDISEPSCCTIEQSSCCASSGEEDWANCVAGTLHENELIELIQKAGFKEVECTGYTHYTTAETTKGATFSATKIPADVRRENHWDGLFQNTDYTQVLWHQSSPQKSVELIEKYVKDEANIIDIGSGASYLVDHLLQNGYKNITLLDTSKTALEIVRSRIKNENVQLICSDILHFKNDKRYDLWHDRAAFHFLLSKKEREQYFKVLENSLEPKGIAVISTFKVNGPIQCAGLDIVQYNHQKMLEELPSDLTLIESEEFTHVTPKETTQEYIYFVIQKK</sequence>
<keyword evidence="1 5" id="KW-0489">Methyltransferase</keyword>
<dbReference type="Pfam" id="PF13649">
    <property type="entry name" value="Methyltransf_25"/>
    <property type="match status" value="1"/>
</dbReference>
<dbReference type="Proteomes" id="UP001169066">
    <property type="component" value="Unassembled WGS sequence"/>
</dbReference>
<reference evidence="5" key="1">
    <citation type="submission" date="2023-01" db="EMBL/GenBank/DDBJ databases">
        <title>Sulfurovum sp. XTW-4 genome assembly.</title>
        <authorList>
            <person name="Wang J."/>
        </authorList>
    </citation>
    <scope>NUCLEOTIDE SEQUENCE</scope>
    <source>
        <strain evidence="5">XTW-4</strain>
    </source>
</reference>
<dbReference type="SUPFAM" id="SSF53335">
    <property type="entry name" value="S-adenosyl-L-methionine-dependent methyltransferases"/>
    <property type="match status" value="2"/>
</dbReference>
<dbReference type="InterPro" id="IPR025714">
    <property type="entry name" value="Methyltranfer_dom"/>
</dbReference>
<accession>A0ABT7QU02</accession>
<dbReference type="GO" id="GO:0032259">
    <property type="term" value="P:methylation"/>
    <property type="evidence" value="ECO:0007669"/>
    <property type="project" value="UniProtKB-KW"/>
</dbReference>
<dbReference type="Pfam" id="PF13847">
    <property type="entry name" value="Methyltransf_31"/>
    <property type="match status" value="1"/>
</dbReference>
<dbReference type="RefSeq" id="WP_289402310.1">
    <property type="nucleotide sequence ID" value="NZ_JAQIBC010000008.1"/>
</dbReference>
<dbReference type="GO" id="GO:0008168">
    <property type="term" value="F:methyltransferase activity"/>
    <property type="evidence" value="ECO:0007669"/>
    <property type="project" value="UniProtKB-KW"/>
</dbReference>
<evidence type="ECO:0000313" key="6">
    <source>
        <dbReference type="Proteomes" id="UP001169066"/>
    </source>
</evidence>
<gene>
    <name evidence="5" type="ORF">PF327_09370</name>
</gene>
<feature type="domain" description="Methyltransferase" evidence="3">
    <location>
        <begin position="293"/>
        <end position="386"/>
    </location>
</feature>
<feature type="domain" description="Methyltransferase" evidence="4">
    <location>
        <begin position="65"/>
        <end position="219"/>
    </location>
</feature>
<keyword evidence="6" id="KW-1185">Reference proteome</keyword>
<protein>
    <submittedName>
        <fullName evidence="5">Methyltransferase domain-containing protein</fullName>
    </submittedName>
</protein>
<evidence type="ECO:0000256" key="1">
    <source>
        <dbReference type="ARBA" id="ARBA00022603"/>
    </source>
</evidence>
<evidence type="ECO:0000259" key="3">
    <source>
        <dbReference type="Pfam" id="PF13649"/>
    </source>
</evidence>
<dbReference type="CDD" id="cd02440">
    <property type="entry name" value="AdoMet_MTases"/>
    <property type="match status" value="2"/>
</dbReference>
<organism evidence="5 6">
    <name type="scientific">Sulfurovum xiamenensis</name>
    <dbReference type="NCBI Taxonomy" id="3019066"/>
    <lineage>
        <taxon>Bacteria</taxon>
        <taxon>Pseudomonadati</taxon>
        <taxon>Campylobacterota</taxon>
        <taxon>Epsilonproteobacteria</taxon>
        <taxon>Campylobacterales</taxon>
        <taxon>Sulfurovaceae</taxon>
        <taxon>Sulfurovum</taxon>
    </lineage>
</organism>
<keyword evidence="2" id="KW-0808">Transferase</keyword>